<dbReference type="InterPro" id="IPR017927">
    <property type="entry name" value="FAD-bd_FR_type"/>
</dbReference>
<dbReference type="Gene3D" id="2.40.30.10">
    <property type="entry name" value="Translation factors"/>
    <property type="match status" value="2"/>
</dbReference>
<dbReference type="Gene3D" id="3.40.50.80">
    <property type="entry name" value="Nucleotide-binding domain of ferredoxin-NADP reductase (FNR) module"/>
    <property type="match status" value="1"/>
</dbReference>
<dbReference type="PANTHER" id="PTHR30157:SF0">
    <property type="entry name" value="NADPH-DEPENDENT FERRIC-CHELATE REDUCTASE"/>
    <property type="match status" value="1"/>
</dbReference>
<dbReference type="SUPFAM" id="SSF63380">
    <property type="entry name" value="Riboflavin synthase domain-like"/>
    <property type="match status" value="1"/>
</dbReference>
<protein>
    <recommendedName>
        <fullName evidence="1">FAD-binding FR-type domain-containing protein</fullName>
    </recommendedName>
</protein>
<dbReference type="Proteomes" id="UP000237755">
    <property type="component" value="Unassembled WGS sequence"/>
</dbReference>
<dbReference type="InterPro" id="IPR007037">
    <property type="entry name" value="SIP_rossman_dom"/>
</dbReference>
<dbReference type="InterPro" id="IPR017938">
    <property type="entry name" value="Riboflavin_synthase-like_b-brl"/>
</dbReference>
<accession>A0ABX5B071</accession>
<sequence length="326" mass="34443">MAALALTKDIMKPSYRQFDVTVAGIRPLSPNFTRVTFTGPELHEWGWYGADQRIKVVLPGEIWRTYTIRAARAAEREVDVDFVTHGLTGPATRWLHGAAIGDALALIGPDATSGAEPDGYVWRPGAARTLLLAADETAVPAVATILEGLPADATGHVFLEVPSPGDALPLTAPAGVAITWLPRGTDAGHADAGNSDAGHAGATNGSEPLPFGGALVPAVTAWVDAWAESCAQAAPAGERAPEEPAQEAGPDAEYEILWEVPDEQEGPDEQDGPAVPERPASAELYAWLAGEAGAITGLRRHLVRERGVDRKQVAFMGYWKLGRSEN</sequence>
<evidence type="ECO:0000259" key="1">
    <source>
        <dbReference type="PROSITE" id="PS51384"/>
    </source>
</evidence>
<dbReference type="Pfam" id="PF08021">
    <property type="entry name" value="FAD_binding_9"/>
    <property type="match status" value="2"/>
</dbReference>
<dbReference type="InterPro" id="IPR039374">
    <property type="entry name" value="SIP_fam"/>
</dbReference>
<gene>
    <name evidence="2" type="ORF">GY24_02025</name>
</gene>
<dbReference type="InterPro" id="IPR013113">
    <property type="entry name" value="SIP_FAD-bd"/>
</dbReference>
<reference evidence="2 3" key="1">
    <citation type="journal article" date="2008" name="Int. J. Syst. Evol. Microbiol.">
        <title>Leifsonia pindariensis sp. nov., isolated from the Pindari glacier of the Indian Himalayas, and emended description of the genus Leifsonia.</title>
        <authorList>
            <person name="Reddy G.S."/>
            <person name="Prabagaran S.R."/>
            <person name="Shivaji S."/>
        </authorList>
    </citation>
    <scope>NUCLEOTIDE SEQUENCE [LARGE SCALE GENOMIC DNA]</scope>
    <source>
        <strain evidence="2 3">PON 10</strain>
    </source>
</reference>
<dbReference type="RefSeq" id="WP_202972899.1">
    <property type="nucleotide sequence ID" value="NZ_MPZN01000004.1"/>
</dbReference>
<evidence type="ECO:0000313" key="3">
    <source>
        <dbReference type="Proteomes" id="UP000237755"/>
    </source>
</evidence>
<proteinExistence type="predicted"/>
<dbReference type="EMBL" id="MPZN01000004">
    <property type="protein sequence ID" value="PPL20123.1"/>
    <property type="molecule type" value="Genomic_DNA"/>
</dbReference>
<feature type="domain" description="FAD-binding FR-type" evidence="1">
    <location>
        <begin position="15"/>
        <end position="116"/>
    </location>
</feature>
<keyword evidence="3" id="KW-1185">Reference proteome</keyword>
<organism evidence="2 3">
    <name type="scientific">Microterricola pindariensis</name>
    <dbReference type="NCBI Taxonomy" id="478010"/>
    <lineage>
        <taxon>Bacteria</taxon>
        <taxon>Bacillati</taxon>
        <taxon>Actinomycetota</taxon>
        <taxon>Actinomycetes</taxon>
        <taxon>Micrococcales</taxon>
        <taxon>Microbacteriaceae</taxon>
        <taxon>Microterricola</taxon>
    </lineage>
</organism>
<dbReference type="PANTHER" id="PTHR30157">
    <property type="entry name" value="FERRIC REDUCTASE, NADPH-DEPENDENT"/>
    <property type="match status" value="1"/>
</dbReference>
<evidence type="ECO:0000313" key="2">
    <source>
        <dbReference type="EMBL" id="PPL20123.1"/>
    </source>
</evidence>
<dbReference type="CDD" id="cd06193">
    <property type="entry name" value="siderophore_interacting"/>
    <property type="match status" value="1"/>
</dbReference>
<comment type="caution">
    <text evidence="2">The sequence shown here is derived from an EMBL/GenBank/DDBJ whole genome shotgun (WGS) entry which is preliminary data.</text>
</comment>
<dbReference type="InterPro" id="IPR039261">
    <property type="entry name" value="FNR_nucleotide-bd"/>
</dbReference>
<dbReference type="Pfam" id="PF04954">
    <property type="entry name" value="SIP"/>
    <property type="match status" value="2"/>
</dbReference>
<name>A0ABX5B071_9MICO</name>
<dbReference type="PROSITE" id="PS51384">
    <property type="entry name" value="FAD_FR"/>
    <property type="match status" value="1"/>
</dbReference>